<dbReference type="Proteomes" id="UP000640489">
    <property type="component" value="Unassembled WGS sequence"/>
</dbReference>
<evidence type="ECO:0000256" key="3">
    <source>
        <dbReference type="ARBA" id="ARBA00022692"/>
    </source>
</evidence>
<dbReference type="InterPro" id="IPR011577">
    <property type="entry name" value="Cyt_b561_bac/Ni-Hgenase"/>
</dbReference>
<dbReference type="InterPro" id="IPR016174">
    <property type="entry name" value="Di-haem_cyt_TM"/>
</dbReference>
<dbReference type="GO" id="GO:0005886">
    <property type="term" value="C:plasma membrane"/>
    <property type="evidence" value="ECO:0007669"/>
    <property type="project" value="UniProtKB-SubCell"/>
</dbReference>
<dbReference type="SUPFAM" id="SSF81342">
    <property type="entry name" value="Transmembrane di-heme cytochromes"/>
    <property type="match status" value="1"/>
</dbReference>
<evidence type="ECO:0000313" key="8">
    <source>
        <dbReference type="EMBL" id="MBF4765787.1"/>
    </source>
</evidence>
<reference evidence="8" key="1">
    <citation type="submission" date="2020-11" db="EMBL/GenBank/DDBJ databases">
        <title>Nocardioides sp. nov., isolated from Soil of Cynanchum wilfordii Hemsley rhizosphere.</title>
        <authorList>
            <person name="Lee J.-S."/>
            <person name="Suh M.K."/>
            <person name="Kim J.-S."/>
        </authorList>
    </citation>
    <scope>NUCLEOTIDE SEQUENCE</scope>
    <source>
        <strain evidence="8">KCTC 19275</strain>
    </source>
</reference>
<evidence type="ECO:0000256" key="6">
    <source>
        <dbReference type="SAM" id="Phobius"/>
    </source>
</evidence>
<keyword evidence="3 6" id="KW-0812">Transmembrane</keyword>
<proteinExistence type="predicted"/>
<comment type="subcellular location">
    <subcellularLocation>
        <location evidence="1">Cell membrane</location>
        <topology evidence="1">Multi-pass membrane protein</topology>
    </subcellularLocation>
</comment>
<dbReference type="Gene3D" id="1.20.950.20">
    <property type="entry name" value="Transmembrane di-heme cytochromes, Chain C"/>
    <property type="match status" value="1"/>
</dbReference>
<evidence type="ECO:0000256" key="5">
    <source>
        <dbReference type="ARBA" id="ARBA00023136"/>
    </source>
</evidence>
<keyword evidence="2" id="KW-1003">Cell membrane</keyword>
<dbReference type="Pfam" id="PF01292">
    <property type="entry name" value="Ni_hydr_CYTB"/>
    <property type="match status" value="1"/>
</dbReference>
<keyword evidence="5 6" id="KW-0472">Membrane</keyword>
<dbReference type="AlphaFoldDB" id="A0A930VJP1"/>
<dbReference type="RefSeq" id="WP_194708967.1">
    <property type="nucleotide sequence ID" value="NZ_JADKPN010000018.1"/>
</dbReference>
<evidence type="ECO:0000313" key="9">
    <source>
        <dbReference type="Proteomes" id="UP000640489"/>
    </source>
</evidence>
<name>A0A930VJP1_9ACTN</name>
<organism evidence="8 9">
    <name type="scientific">Nocardioides islandensis</name>
    <dbReference type="NCBI Taxonomy" id="433663"/>
    <lineage>
        <taxon>Bacteria</taxon>
        <taxon>Bacillati</taxon>
        <taxon>Actinomycetota</taxon>
        <taxon>Actinomycetes</taxon>
        <taxon>Propionibacteriales</taxon>
        <taxon>Nocardioidaceae</taxon>
        <taxon>Nocardioides</taxon>
    </lineage>
</organism>
<feature type="domain" description="Cytochrome b561 bacterial/Ni-hydrogenase" evidence="7">
    <location>
        <begin position="24"/>
        <end position="195"/>
    </location>
</feature>
<dbReference type="GO" id="GO:0022904">
    <property type="term" value="P:respiratory electron transport chain"/>
    <property type="evidence" value="ECO:0007669"/>
    <property type="project" value="InterPro"/>
</dbReference>
<evidence type="ECO:0000259" key="7">
    <source>
        <dbReference type="Pfam" id="PF01292"/>
    </source>
</evidence>
<evidence type="ECO:0000256" key="2">
    <source>
        <dbReference type="ARBA" id="ARBA00022475"/>
    </source>
</evidence>
<keyword evidence="4 6" id="KW-1133">Transmembrane helix</keyword>
<evidence type="ECO:0000256" key="4">
    <source>
        <dbReference type="ARBA" id="ARBA00022989"/>
    </source>
</evidence>
<dbReference type="GO" id="GO:0009055">
    <property type="term" value="F:electron transfer activity"/>
    <property type="evidence" value="ECO:0007669"/>
    <property type="project" value="InterPro"/>
</dbReference>
<feature type="transmembrane region" description="Helical" evidence="6">
    <location>
        <begin position="63"/>
        <end position="81"/>
    </location>
</feature>
<dbReference type="EMBL" id="JADKPN010000018">
    <property type="protein sequence ID" value="MBF4765787.1"/>
    <property type="molecule type" value="Genomic_DNA"/>
</dbReference>
<comment type="caution">
    <text evidence="8">The sequence shown here is derived from an EMBL/GenBank/DDBJ whole genome shotgun (WGS) entry which is preliminary data.</text>
</comment>
<accession>A0A930VJP1</accession>
<sequence>MTGPGAVKERVQSRTPDEAEWVSRFGLTERFAHWWTVLMVAVALGTGLALGDDEAESGPLLTVHWGAVVLLGTGLLAALVLGNTRALLRAAAQLFSVDRRDALWIRDHVRRPLGDRDRHEYGMFNPAQKGLAWALSAAVAVVIYTGIRALSAGGDDAAGPHATAVVVAAVLLGAHVFMAVVNPSTNHALVGMVFGRVRRSWAARHHGGWLDDLEDRPDEARRDR</sequence>
<keyword evidence="9" id="KW-1185">Reference proteome</keyword>
<evidence type="ECO:0000256" key="1">
    <source>
        <dbReference type="ARBA" id="ARBA00004651"/>
    </source>
</evidence>
<feature type="transmembrane region" description="Helical" evidence="6">
    <location>
        <begin position="131"/>
        <end position="150"/>
    </location>
</feature>
<gene>
    <name evidence="8" type="ORF">ISU07_21860</name>
</gene>
<feature type="transmembrane region" description="Helical" evidence="6">
    <location>
        <begin position="31"/>
        <end position="51"/>
    </location>
</feature>
<feature type="transmembrane region" description="Helical" evidence="6">
    <location>
        <begin position="162"/>
        <end position="181"/>
    </location>
</feature>
<protein>
    <submittedName>
        <fullName evidence="8">Cytochrome b/b6 domain-containing protein</fullName>
    </submittedName>
</protein>